<gene>
    <name evidence="1" type="ORF">SNAT2548_LOCUS30236</name>
</gene>
<evidence type="ECO:0000313" key="1">
    <source>
        <dbReference type="EMBL" id="CAE7539289.1"/>
    </source>
</evidence>
<accession>A0A812TME1</accession>
<keyword evidence="2" id="KW-1185">Reference proteome</keyword>
<name>A0A812TME1_9DINO</name>
<protein>
    <submittedName>
        <fullName evidence="1">Uncharacterized protein</fullName>
    </submittedName>
</protein>
<dbReference type="Proteomes" id="UP000604046">
    <property type="component" value="Unassembled WGS sequence"/>
</dbReference>
<comment type="caution">
    <text evidence="1">The sequence shown here is derived from an EMBL/GenBank/DDBJ whole genome shotgun (WGS) entry which is preliminary data.</text>
</comment>
<reference evidence="1" key="1">
    <citation type="submission" date="2021-02" db="EMBL/GenBank/DDBJ databases">
        <authorList>
            <person name="Dougan E. K."/>
            <person name="Rhodes N."/>
            <person name="Thang M."/>
            <person name="Chan C."/>
        </authorList>
    </citation>
    <scope>NUCLEOTIDE SEQUENCE</scope>
</reference>
<proteinExistence type="predicted"/>
<evidence type="ECO:0000313" key="2">
    <source>
        <dbReference type="Proteomes" id="UP000604046"/>
    </source>
</evidence>
<sequence>MVLTEVLSRGLLQTPTCFRCPACAELTCPLRTTKGAGRWEDMKDQIGSFLQANTYRDMLEVGRWKVEDVDTALRAQADKIAAEMSGSSQPSSPGPCIPKDTLALPCSGLPLSRQSFDWY</sequence>
<dbReference type="EMBL" id="CAJNDS010002597">
    <property type="protein sequence ID" value="CAE7539289.1"/>
    <property type="molecule type" value="Genomic_DNA"/>
</dbReference>
<dbReference type="AlphaFoldDB" id="A0A812TME1"/>
<organism evidence="1 2">
    <name type="scientific">Symbiodinium natans</name>
    <dbReference type="NCBI Taxonomy" id="878477"/>
    <lineage>
        <taxon>Eukaryota</taxon>
        <taxon>Sar</taxon>
        <taxon>Alveolata</taxon>
        <taxon>Dinophyceae</taxon>
        <taxon>Suessiales</taxon>
        <taxon>Symbiodiniaceae</taxon>
        <taxon>Symbiodinium</taxon>
    </lineage>
</organism>